<dbReference type="Proteomes" id="UP001595719">
    <property type="component" value="Unassembled WGS sequence"/>
</dbReference>
<proteinExistence type="predicted"/>
<dbReference type="InterPro" id="IPR021994">
    <property type="entry name" value="DUF3592"/>
</dbReference>
<accession>A0ABV8W5G6</accession>
<keyword evidence="1" id="KW-0812">Transmembrane</keyword>
<keyword evidence="4" id="KW-1185">Reference proteome</keyword>
<feature type="domain" description="DUF3592" evidence="2">
    <location>
        <begin position="39"/>
        <end position="107"/>
    </location>
</feature>
<organism evidence="3 4">
    <name type="scientific">Flavobacterium quisquiliarum</name>
    <dbReference type="NCBI Taxonomy" id="1834436"/>
    <lineage>
        <taxon>Bacteria</taxon>
        <taxon>Pseudomonadati</taxon>
        <taxon>Bacteroidota</taxon>
        <taxon>Flavobacteriia</taxon>
        <taxon>Flavobacteriales</taxon>
        <taxon>Flavobacteriaceae</taxon>
        <taxon>Flavobacterium</taxon>
    </lineage>
</organism>
<dbReference type="RefSeq" id="WP_219071199.1">
    <property type="nucleotide sequence ID" value="NZ_JBHSCO010000002.1"/>
</dbReference>
<protein>
    <submittedName>
        <fullName evidence="3">DUF3592 domain-containing protein</fullName>
    </submittedName>
</protein>
<evidence type="ECO:0000313" key="4">
    <source>
        <dbReference type="Proteomes" id="UP001595719"/>
    </source>
</evidence>
<reference evidence="4" key="1">
    <citation type="journal article" date="2019" name="Int. J. Syst. Evol. Microbiol.">
        <title>The Global Catalogue of Microorganisms (GCM) 10K type strain sequencing project: providing services to taxonomists for standard genome sequencing and annotation.</title>
        <authorList>
            <consortium name="The Broad Institute Genomics Platform"/>
            <consortium name="The Broad Institute Genome Sequencing Center for Infectious Disease"/>
            <person name="Wu L."/>
            <person name="Ma J."/>
        </authorList>
    </citation>
    <scope>NUCLEOTIDE SEQUENCE [LARGE SCALE GENOMIC DNA]</scope>
    <source>
        <strain evidence="4">CGMCC 1.15345</strain>
    </source>
</reference>
<dbReference type="EMBL" id="JBHSCO010000002">
    <property type="protein sequence ID" value="MFC4390491.1"/>
    <property type="molecule type" value="Genomic_DNA"/>
</dbReference>
<comment type="caution">
    <text evidence="3">The sequence shown here is derived from an EMBL/GenBank/DDBJ whole genome shotgun (WGS) entry which is preliminary data.</text>
</comment>
<keyword evidence="1" id="KW-0472">Membrane</keyword>
<evidence type="ECO:0000259" key="2">
    <source>
        <dbReference type="Pfam" id="PF12158"/>
    </source>
</evidence>
<sequence>MKGFFIFKLVFSMVGAGLLAGAVYFYFDKKIFLEKAESTQGTVIEMIARRSDNSTTYCPVVSFKTKLGQEITFTSSISSNPPSYTVNEKVKILYDPADPKEAVINGFASLWLVPLILSTIGTIFFLIGSLSFLFGYLKKRKAQNLRDTGKSVTAKFTQVQLNTSYTSNGRHPYQILSQWQDPKTNDLYVFKSDYIWFDPTEFVKTDTVRVFIDPENPSKYTVDISFLPALKN</sequence>
<gene>
    <name evidence="3" type="ORF">ACFOY0_05760</name>
</gene>
<feature type="transmembrane region" description="Helical" evidence="1">
    <location>
        <begin position="111"/>
        <end position="137"/>
    </location>
</feature>
<dbReference type="Pfam" id="PF12158">
    <property type="entry name" value="DUF3592"/>
    <property type="match status" value="1"/>
</dbReference>
<keyword evidence="1" id="KW-1133">Transmembrane helix</keyword>
<evidence type="ECO:0000256" key="1">
    <source>
        <dbReference type="SAM" id="Phobius"/>
    </source>
</evidence>
<feature type="transmembrane region" description="Helical" evidence="1">
    <location>
        <begin position="5"/>
        <end position="27"/>
    </location>
</feature>
<evidence type="ECO:0000313" key="3">
    <source>
        <dbReference type="EMBL" id="MFC4390491.1"/>
    </source>
</evidence>
<name>A0ABV8W5G6_9FLAO</name>